<protein>
    <submittedName>
        <fullName evidence="1">Uncharacterized protein</fullName>
    </submittedName>
</protein>
<organism evidence="1">
    <name type="scientific">Myoviridae sp. ct2cn10</name>
    <dbReference type="NCBI Taxonomy" id="2825022"/>
    <lineage>
        <taxon>Viruses</taxon>
        <taxon>Duplodnaviria</taxon>
        <taxon>Heunggongvirae</taxon>
        <taxon>Uroviricota</taxon>
        <taxon>Caudoviricetes</taxon>
    </lineage>
</organism>
<reference evidence="1" key="1">
    <citation type="journal article" date="2021" name="Proc. Natl. Acad. Sci. U.S.A.">
        <title>A Catalog of Tens of Thousands of Viruses from Human Metagenomes Reveals Hidden Associations with Chronic Diseases.</title>
        <authorList>
            <person name="Tisza M.J."/>
            <person name="Buck C.B."/>
        </authorList>
    </citation>
    <scope>NUCLEOTIDE SEQUENCE</scope>
    <source>
        <strain evidence="1">Ct2cn10</strain>
    </source>
</reference>
<dbReference type="EMBL" id="BK015379">
    <property type="protein sequence ID" value="DAE03953.1"/>
    <property type="molecule type" value="Genomic_DNA"/>
</dbReference>
<sequence length="123" mass="14272">MTNEELRQMMIILLTNEEKKLGVGSQEFMNRHNEIVSACDNVQRKARMRTFRATVEYFKQEDPETPVNEYFLRRLVKQGKIPAVYAGKKALINLDMLIDYLNNDLAGQTEENTGYGTLRKVKV</sequence>
<evidence type="ECO:0000313" key="1">
    <source>
        <dbReference type="EMBL" id="DAE03953.1"/>
    </source>
</evidence>
<proteinExistence type="predicted"/>
<name>A0A8S5PC45_9CAUD</name>
<accession>A0A8S5PC45</accession>